<dbReference type="SMART" id="SM00855">
    <property type="entry name" value="PGAM"/>
    <property type="match status" value="1"/>
</dbReference>
<evidence type="ECO:0000256" key="8">
    <source>
        <dbReference type="PIRSR" id="PIRSR613078-3"/>
    </source>
</evidence>
<evidence type="ECO:0000256" key="3">
    <source>
        <dbReference type="ARBA" id="ARBA00022432"/>
    </source>
</evidence>
<evidence type="ECO:0000256" key="1">
    <source>
        <dbReference type="ARBA" id="ARBA00006717"/>
    </source>
</evidence>
<dbReference type="STRING" id="1560345.AWL63_07510"/>
<gene>
    <name evidence="9" type="ORF">AWL63_07510</name>
</gene>
<evidence type="ECO:0000256" key="6">
    <source>
        <dbReference type="PIRSR" id="PIRSR613078-1"/>
    </source>
</evidence>
<dbReference type="GO" id="GO:0006096">
    <property type="term" value="P:glycolytic process"/>
    <property type="evidence" value="ECO:0007669"/>
    <property type="project" value="UniProtKB-KW"/>
</dbReference>
<comment type="similarity">
    <text evidence="1">Belongs to the phosphoglycerate mutase family. BPG-dependent PGAM subfamily.</text>
</comment>
<evidence type="ECO:0000313" key="9">
    <source>
        <dbReference type="EMBL" id="AOH83836.1"/>
    </source>
</evidence>
<keyword evidence="3" id="KW-0312">Gluconeogenesis</keyword>
<dbReference type="KEGG" id="span:AWL63_07510"/>
<sequence length="256" mass="28001">MSASRLPSRLWIVRHGESAGNVARDAAHASGADRITLSARDVDIPLSARGETQARTLGAWFAGADAEERPDVLLASPYVRAQETARLFRAAGGTDADEPICIDERLREKEFGILDGLTTQGVTSVYPDQAEFRRLLGKFYHRPPGGESWCDVVARLRSVMDTVALHHAGRRVMIVAHQVVVLCLRYVIENLTEEEILAIDREGDVLNCSVTEYRFDPGIGRDGGLALLRYNVADHLDDSPAAEVTAEPERTAGVRG</sequence>
<dbReference type="OrthoDB" id="5449373at2"/>
<dbReference type="Proteomes" id="UP000094256">
    <property type="component" value="Chromosome"/>
</dbReference>
<reference evidence="9 10" key="1">
    <citation type="submission" date="2016-01" db="EMBL/GenBank/DDBJ databases">
        <title>Complete genome and mega plasmid sequence of Sphingomonas panacis DCY99 elicits systemic resistance in rice to Xanthomonas oryzae.</title>
        <authorList>
            <person name="Kim Y.J."/>
            <person name="Yang D.C."/>
            <person name="Sing P."/>
        </authorList>
    </citation>
    <scope>NUCLEOTIDE SEQUENCE [LARGE SCALE GENOMIC DNA]</scope>
    <source>
        <strain evidence="9 10">DCY99</strain>
    </source>
</reference>
<evidence type="ECO:0000256" key="4">
    <source>
        <dbReference type="ARBA" id="ARBA00023152"/>
    </source>
</evidence>
<dbReference type="EMBL" id="CP014168">
    <property type="protein sequence ID" value="AOH83836.1"/>
    <property type="molecule type" value="Genomic_DNA"/>
</dbReference>
<keyword evidence="4" id="KW-0324">Glycolysis</keyword>
<feature type="binding site" evidence="7">
    <location>
        <begin position="133"/>
        <end position="134"/>
    </location>
    <ligand>
        <name>substrate</name>
    </ligand>
</feature>
<evidence type="ECO:0000256" key="5">
    <source>
        <dbReference type="ARBA" id="ARBA00023235"/>
    </source>
</evidence>
<evidence type="ECO:0000256" key="2">
    <source>
        <dbReference type="ARBA" id="ARBA00012028"/>
    </source>
</evidence>
<feature type="site" description="Transition state stabilizer" evidence="8">
    <location>
        <position position="177"/>
    </location>
</feature>
<dbReference type="AlphaFoldDB" id="A0A1B3Z8S9"/>
<dbReference type="SUPFAM" id="SSF53254">
    <property type="entry name" value="Phosphoglycerate mutase-like"/>
    <property type="match status" value="1"/>
</dbReference>
<dbReference type="PROSITE" id="PS00175">
    <property type="entry name" value="PG_MUTASE"/>
    <property type="match status" value="1"/>
</dbReference>
<dbReference type="InterPro" id="IPR005952">
    <property type="entry name" value="Phosphogly_mut1"/>
</dbReference>
<organism evidence="9 10">
    <name type="scientific">Sphingomonas panacis</name>
    <dbReference type="NCBI Taxonomy" id="1560345"/>
    <lineage>
        <taxon>Bacteria</taxon>
        <taxon>Pseudomonadati</taxon>
        <taxon>Pseudomonadota</taxon>
        <taxon>Alphaproteobacteria</taxon>
        <taxon>Sphingomonadales</taxon>
        <taxon>Sphingomonadaceae</taxon>
        <taxon>Sphingomonas</taxon>
    </lineage>
</organism>
<dbReference type="InterPro" id="IPR001345">
    <property type="entry name" value="PG/BPGM_mutase_AS"/>
</dbReference>
<evidence type="ECO:0000313" key="10">
    <source>
        <dbReference type="Proteomes" id="UP000094256"/>
    </source>
</evidence>
<dbReference type="RefSeq" id="WP_069204403.1">
    <property type="nucleotide sequence ID" value="NZ_CP014168.1"/>
</dbReference>
<name>A0A1B3Z8S9_9SPHN</name>
<keyword evidence="10" id="KW-1185">Reference proteome</keyword>
<protein>
    <recommendedName>
        <fullName evidence="2">phosphoglycerate mutase (2,3-diphosphoglycerate-dependent)</fullName>
        <ecNumber evidence="2">5.4.2.11</ecNumber>
    </recommendedName>
</protein>
<dbReference type="GO" id="GO:0006094">
    <property type="term" value="P:gluconeogenesis"/>
    <property type="evidence" value="ECO:0007669"/>
    <property type="project" value="UniProtKB-KW"/>
</dbReference>
<dbReference type="PANTHER" id="PTHR11931">
    <property type="entry name" value="PHOSPHOGLYCERATE MUTASE"/>
    <property type="match status" value="1"/>
</dbReference>
<accession>A0A1B3Z8S9</accession>
<evidence type="ECO:0000256" key="7">
    <source>
        <dbReference type="PIRSR" id="PIRSR613078-2"/>
    </source>
</evidence>
<feature type="active site" description="Proton donor/acceptor" evidence="6">
    <location>
        <position position="108"/>
    </location>
</feature>
<feature type="active site" description="Tele-phosphohistidine intermediate" evidence="6">
    <location>
        <position position="15"/>
    </location>
</feature>
<keyword evidence="5" id="KW-0413">Isomerase</keyword>
<dbReference type="CDD" id="cd07067">
    <property type="entry name" value="HP_PGM_like"/>
    <property type="match status" value="1"/>
</dbReference>
<dbReference type="Gene3D" id="3.40.50.1240">
    <property type="entry name" value="Phosphoglycerate mutase-like"/>
    <property type="match status" value="1"/>
</dbReference>
<dbReference type="EC" id="5.4.2.11" evidence="2"/>
<proteinExistence type="inferred from homology"/>
<feature type="binding site" evidence="7">
    <location>
        <begin position="14"/>
        <end position="21"/>
    </location>
    <ligand>
        <name>substrate</name>
    </ligand>
</feature>
<dbReference type="GO" id="GO:0004619">
    <property type="term" value="F:phosphoglycerate mutase activity"/>
    <property type="evidence" value="ECO:0007669"/>
    <property type="project" value="UniProtKB-EC"/>
</dbReference>
<dbReference type="InterPro" id="IPR029033">
    <property type="entry name" value="His_PPase_superfam"/>
</dbReference>
<dbReference type="InterPro" id="IPR013078">
    <property type="entry name" value="His_Pase_superF_clade-1"/>
</dbReference>
<dbReference type="Pfam" id="PF00300">
    <property type="entry name" value="His_Phos_1"/>
    <property type="match status" value="1"/>
</dbReference>
<feature type="binding site" evidence="7">
    <location>
        <position position="80"/>
    </location>
    <ligand>
        <name>substrate</name>
    </ligand>
</feature>